<dbReference type="Gene3D" id="1.10.10.60">
    <property type="entry name" value="Homeodomain-like"/>
    <property type="match status" value="1"/>
</dbReference>
<evidence type="ECO:0000256" key="1">
    <source>
        <dbReference type="ARBA" id="ARBA00023015"/>
    </source>
</evidence>
<feature type="DNA-binding region" description="H-T-H motif" evidence="4">
    <location>
        <begin position="54"/>
        <end position="73"/>
    </location>
</feature>
<dbReference type="Proteomes" id="UP000317982">
    <property type="component" value="Unassembled WGS sequence"/>
</dbReference>
<dbReference type="Pfam" id="PF00440">
    <property type="entry name" value="TetR_N"/>
    <property type="match status" value="1"/>
</dbReference>
<dbReference type="InterPro" id="IPR009057">
    <property type="entry name" value="Homeodomain-like_sf"/>
</dbReference>
<dbReference type="OrthoDB" id="2570341at2"/>
<keyword evidence="1" id="KW-0805">Transcription regulation</keyword>
<evidence type="ECO:0000259" key="6">
    <source>
        <dbReference type="PROSITE" id="PS50977"/>
    </source>
</evidence>
<reference evidence="7 8" key="1">
    <citation type="submission" date="2019-07" db="EMBL/GenBank/DDBJ databases">
        <title>Cryptosporangium phraense sp. nov., isolated from plant litter.</title>
        <authorList>
            <person name="Suriyachadkun C."/>
        </authorList>
    </citation>
    <scope>NUCLEOTIDE SEQUENCE [LARGE SCALE GENOMIC DNA]</scope>
    <source>
        <strain evidence="7 8">A-T 5661</strain>
    </source>
</reference>
<dbReference type="EMBL" id="VIRS01000007">
    <property type="protein sequence ID" value="TQS44669.1"/>
    <property type="molecule type" value="Genomic_DNA"/>
</dbReference>
<evidence type="ECO:0000313" key="7">
    <source>
        <dbReference type="EMBL" id="TQS44669.1"/>
    </source>
</evidence>
<evidence type="ECO:0000256" key="2">
    <source>
        <dbReference type="ARBA" id="ARBA00023125"/>
    </source>
</evidence>
<dbReference type="InterPro" id="IPR036271">
    <property type="entry name" value="Tet_transcr_reg_TetR-rel_C_sf"/>
</dbReference>
<feature type="region of interest" description="Disordered" evidence="5">
    <location>
        <begin position="1"/>
        <end position="21"/>
    </location>
</feature>
<dbReference type="SUPFAM" id="SSF46689">
    <property type="entry name" value="Homeodomain-like"/>
    <property type="match status" value="1"/>
</dbReference>
<sequence length="246" mass="26212">MTSADPVPGPSSGNDVREPIWARPETRRRSTLSRAAIVAAAVDLADREGLAAVSIRRVAAELGARAMSLYTYLDSKDDLFDLMGDAAAGETLLPEPLPGDWRAALTLVAEATRDQIGRHPWVVPLMAEGRRYGGPSGLRHVEQSLRAVAGLGLPPSRQAQILMAVDDYVLGYLTRRSVGAAADVSGTLEHPYYRALLDAGEYPLLRDAMATGGYAEDSFTEGLNWLLDGIEASLPDPARTGSAAAE</sequence>
<dbReference type="Gene3D" id="1.10.357.10">
    <property type="entry name" value="Tetracycline Repressor, domain 2"/>
    <property type="match status" value="1"/>
</dbReference>
<feature type="domain" description="HTH tetR-type" evidence="6">
    <location>
        <begin position="31"/>
        <end position="91"/>
    </location>
</feature>
<dbReference type="GO" id="GO:0000976">
    <property type="term" value="F:transcription cis-regulatory region binding"/>
    <property type="evidence" value="ECO:0007669"/>
    <property type="project" value="TreeGrafter"/>
</dbReference>
<organism evidence="7 8">
    <name type="scientific">Cryptosporangium phraense</name>
    <dbReference type="NCBI Taxonomy" id="2593070"/>
    <lineage>
        <taxon>Bacteria</taxon>
        <taxon>Bacillati</taxon>
        <taxon>Actinomycetota</taxon>
        <taxon>Actinomycetes</taxon>
        <taxon>Cryptosporangiales</taxon>
        <taxon>Cryptosporangiaceae</taxon>
        <taxon>Cryptosporangium</taxon>
    </lineage>
</organism>
<proteinExistence type="predicted"/>
<dbReference type="PANTHER" id="PTHR30055:SF151">
    <property type="entry name" value="TRANSCRIPTIONAL REGULATORY PROTEIN"/>
    <property type="match status" value="1"/>
</dbReference>
<comment type="caution">
    <text evidence="7">The sequence shown here is derived from an EMBL/GenBank/DDBJ whole genome shotgun (WGS) entry which is preliminary data.</text>
</comment>
<dbReference type="Pfam" id="PF02909">
    <property type="entry name" value="TetR_C_1"/>
    <property type="match status" value="1"/>
</dbReference>
<name>A0A545ATK5_9ACTN</name>
<dbReference type="RefSeq" id="WP_142704651.1">
    <property type="nucleotide sequence ID" value="NZ_VIRS01000007.1"/>
</dbReference>
<evidence type="ECO:0000313" key="8">
    <source>
        <dbReference type="Proteomes" id="UP000317982"/>
    </source>
</evidence>
<evidence type="ECO:0000256" key="3">
    <source>
        <dbReference type="ARBA" id="ARBA00023163"/>
    </source>
</evidence>
<dbReference type="GO" id="GO:0045892">
    <property type="term" value="P:negative regulation of DNA-templated transcription"/>
    <property type="evidence" value="ECO:0007669"/>
    <property type="project" value="InterPro"/>
</dbReference>
<dbReference type="GO" id="GO:0003700">
    <property type="term" value="F:DNA-binding transcription factor activity"/>
    <property type="evidence" value="ECO:0007669"/>
    <property type="project" value="TreeGrafter"/>
</dbReference>
<keyword evidence="2 4" id="KW-0238">DNA-binding</keyword>
<dbReference type="SUPFAM" id="SSF48498">
    <property type="entry name" value="Tetracyclin repressor-like, C-terminal domain"/>
    <property type="match status" value="1"/>
</dbReference>
<dbReference type="AlphaFoldDB" id="A0A545ATK5"/>
<dbReference type="InterPro" id="IPR001647">
    <property type="entry name" value="HTH_TetR"/>
</dbReference>
<keyword evidence="3" id="KW-0804">Transcription</keyword>
<accession>A0A545ATK5</accession>
<dbReference type="PANTHER" id="PTHR30055">
    <property type="entry name" value="HTH-TYPE TRANSCRIPTIONAL REGULATOR RUTR"/>
    <property type="match status" value="1"/>
</dbReference>
<evidence type="ECO:0000256" key="5">
    <source>
        <dbReference type="SAM" id="MobiDB-lite"/>
    </source>
</evidence>
<dbReference type="InParanoid" id="A0A545ATK5"/>
<dbReference type="InterPro" id="IPR050109">
    <property type="entry name" value="HTH-type_TetR-like_transc_reg"/>
</dbReference>
<evidence type="ECO:0000256" key="4">
    <source>
        <dbReference type="PROSITE-ProRule" id="PRU00335"/>
    </source>
</evidence>
<dbReference type="PROSITE" id="PS50977">
    <property type="entry name" value="HTH_TETR_2"/>
    <property type="match status" value="1"/>
</dbReference>
<keyword evidence="8" id="KW-1185">Reference proteome</keyword>
<protein>
    <submittedName>
        <fullName evidence="7">TetR/AcrR family transcriptional regulator</fullName>
    </submittedName>
</protein>
<dbReference type="InterPro" id="IPR004111">
    <property type="entry name" value="Repressor_TetR_C"/>
</dbReference>
<gene>
    <name evidence="7" type="ORF">FL583_11865</name>
</gene>